<feature type="region of interest" description="Disordered" evidence="3">
    <location>
        <begin position="54"/>
        <end position="81"/>
    </location>
</feature>
<keyword evidence="2" id="KW-0813">Transport</keyword>
<geneLocation type="mitochondrion" evidence="5"/>
<evidence type="ECO:0000313" key="4">
    <source>
        <dbReference type="EMBL" id="CEO98515.1"/>
    </source>
</evidence>
<protein>
    <recommendedName>
        <fullName evidence="2">NADH dehydrogenase [ubiquinone] 1 alpha subcomplex subunit 12</fullName>
    </recommendedName>
</protein>
<dbReference type="AlphaFoldDB" id="A0A0G4ITC6"/>
<dbReference type="Pfam" id="PF05071">
    <property type="entry name" value="NDUFA12"/>
    <property type="match status" value="1"/>
</dbReference>
<gene>
    <name evidence="4" type="ORF">PBRA_006629</name>
    <name evidence="5" type="ORF">PLBR_LOCUS3068</name>
</gene>
<dbReference type="OrthoDB" id="274641at2759"/>
<accession>A0A0G4ITC6</accession>
<comment type="similarity">
    <text evidence="1 2">Belongs to the complex I NDUFA12 subunit family.</text>
</comment>
<dbReference type="InterPro" id="IPR007763">
    <property type="entry name" value="NDUFA12"/>
</dbReference>
<comment type="function">
    <text evidence="2">Accessory subunit of the mitochondrial membrane respiratory chain NADH dehydrogenase (Complex I), that is believed not to be involved in catalysis. Complex I functions in the transfer of electrons from NADH to the respiratory chain. The immediate electron acceptor for the enzyme is believed to be ubiquinone.</text>
</comment>
<organism evidence="4 6">
    <name type="scientific">Plasmodiophora brassicae</name>
    <name type="common">Clubroot disease agent</name>
    <dbReference type="NCBI Taxonomy" id="37360"/>
    <lineage>
        <taxon>Eukaryota</taxon>
        <taxon>Sar</taxon>
        <taxon>Rhizaria</taxon>
        <taxon>Endomyxa</taxon>
        <taxon>Phytomyxea</taxon>
        <taxon>Plasmodiophorida</taxon>
        <taxon>Plasmodiophoridae</taxon>
        <taxon>Plasmodiophora</taxon>
    </lineage>
</organism>
<dbReference type="PANTHER" id="PTHR12910">
    <property type="entry name" value="NADH-UBIQUINONE OXIDOREDUCTASE SUBUNIT B17.2"/>
    <property type="match status" value="1"/>
</dbReference>
<evidence type="ECO:0000256" key="1">
    <source>
        <dbReference type="ARBA" id="ARBA00007355"/>
    </source>
</evidence>
<evidence type="ECO:0000256" key="2">
    <source>
        <dbReference type="RuleBase" id="RU363103"/>
    </source>
</evidence>
<sequence length="133" mass="15680">MWWRRFRQASARLFLRRERVGVDGAGNEYFVEGGKRMVDYASRLPDPRSIPAPWSRWLRGDRDHPPTRQEMQQNDDNEGAIRDRVKQLEAERRAKDDADDGVVFIQGRRYASLEEIIDSIDRDRLPTKPKRPS</sequence>
<reference evidence="5 7" key="2">
    <citation type="submission" date="2018-03" db="EMBL/GenBank/DDBJ databases">
        <authorList>
            <person name="Fogelqvist J."/>
        </authorList>
    </citation>
    <scope>NUCLEOTIDE SEQUENCE [LARGE SCALE GENOMIC DNA]</scope>
</reference>
<dbReference type="Proteomes" id="UP000039324">
    <property type="component" value="Unassembled WGS sequence"/>
</dbReference>
<dbReference type="PANTHER" id="PTHR12910:SF12">
    <property type="entry name" value="NADH DEHYDROGENASE [UBIQUINONE] 1 ALPHA SUBCOMPLEX SUBUNIT 12"/>
    <property type="match status" value="1"/>
</dbReference>
<keyword evidence="6" id="KW-1185">Reference proteome</keyword>
<feature type="compositionally biased region" description="Basic and acidic residues" evidence="3">
    <location>
        <begin position="58"/>
        <end position="67"/>
    </location>
</feature>
<keyword evidence="2 5" id="KW-0496">Mitochondrion</keyword>
<evidence type="ECO:0000256" key="3">
    <source>
        <dbReference type="SAM" id="MobiDB-lite"/>
    </source>
</evidence>
<comment type="subcellular location">
    <subcellularLocation>
        <location evidence="2">Mitochondrion inner membrane</location>
        <topology evidence="2">Peripheral membrane protein</topology>
        <orientation evidence="2">Matrix side</orientation>
    </subcellularLocation>
</comment>
<keyword evidence="2" id="KW-0679">Respiratory chain</keyword>
<evidence type="ECO:0000313" key="6">
    <source>
        <dbReference type="Proteomes" id="UP000039324"/>
    </source>
</evidence>
<dbReference type="GO" id="GO:0005743">
    <property type="term" value="C:mitochondrial inner membrane"/>
    <property type="evidence" value="ECO:0007669"/>
    <property type="project" value="UniProtKB-SubCell"/>
</dbReference>
<reference evidence="4 6" key="1">
    <citation type="submission" date="2015-02" db="EMBL/GenBank/DDBJ databases">
        <authorList>
            <person name="Chooi Y.-H."/>
        </authorList>
    </citation>
    <scope>NUCLEOTIDE SEQUENCE [LARGE SCALE GENOMIC DNA]</scope>
    <source>
        <strain evidence="4">E3</strain>
    </source>
</reference>
<dbReference type="GO" id="GO:0045271">
    <property type="term" value="C:respiratory chain complex I"/>
    <property type="evidence" value="ECO:0007669"/>
    <property type="project" value="InterPro"/>
</dbReference>
<dbReference type="EMBL" id="CDSF01000085">
    <property type="protein sequence ID" value="CEO98515.1"/>
    <property type="molecule type" value="Genomic_DNA"/>
</dbReference>
<evidence type="ECO:0000313" key="5">
    <source>
        <dbReference type="EMBL" id="SPQ95853.1"/>
    </source>
</evidence>
<keyword evidence="2" id="KW-0249">Electron transport</keyword>
<evidence type="ECO:0000313" key="7">
    <source>
        <dbReference type="Proteomes" id="UP000290189"/>
    </source>
</evidence>
<dbReference type="Proteomes" id="UP000290189">
    <property type="component" value="Unassembled WGS sequence"/>
</dbReference>
<dbReference type="EMBL" id="OVEO01000004">
    <property type="protein sequence ID" value="SPQ95853.1"/>
    <property type="molecule type" value="Genomic_DNA"/>
</dbReference>
<keyword evidence="2" id="KW-0999">Mitochondrion inner membrane</keyword>
<proteinExistence type="inferred from homology"/>
<name>A0A0G4ITC6_PLABS</name>
<keyword evidence="2" id="KW-0472">Membrane</keyword>